<dbReference type="OrthoDB" id="3532720at2"/>
<evidence type="ECO:0000313" key="2">
    <source>
        <dbReference type="EMBL" id="QDC24784.1"/>
    </source>
</evidence>
<organism evidence="2 3">
    <name type="scientific">Georgenia yuyongxinii</name>
    <dbReference type="NCBI Taxonomy" id="2589797"/>
    <lineage>
        <taxon>Bacteria</taxon>
        <taxon>Bacillati</taxon>
        <taxon>Actinomycetota</taxon>
        <taxon>Actinomycetes</taxon>
        <taxon>Micrococcales</taxon>
        <taxon>Bogoriellaceae</taxon>
        <taxon>Georgenia</taxon>
    </lineage>
</organism>
<evidence type="ECO:0000313" key="3">
    <source>
        <dbReference type="Proteomes" id="UP000314616"/>
    </source>
</evidence>
<name>A0A5B8C2L1_9MICO</name>
<dbReference type="Proteomes" id="UP000314616">
    <property type="component" value="Chromosome"/>
</dbReference>
<dbReference type="AlphaFoldDB" id="A0A5B8C2L1"/>
<dbReference type="EMBL" id="CP040915">
    <property type="protein sequence ID" value="QDC24784.1"/>
    <property type="molecule type" value="Genomic_DNA"/>
</dbReference>
<proteinExistence type="predicted"/>
<evidence type="ECO:0000256" key="1">
    <source>
        <dbReference type="SAM" id="MobiDB-lite"/>
    </source>
</evidence>
<sequence>MADEHHARPPARPGQHRPVVAGQRRACPPGPRRHRPHVRRFRPHRDGRHRPAPPQPLGSTLPCRCQRRNHRGGRVPQVPPPGARRGRVRLLAGEAGGVTQRTQRFDWERALLASDLPASARLIGLTLATRTDPDLTIPADFTPSLSTIAKWTGLSRRAVQLHLNGLETAGWVTRSRPTVMAARVHHERTRYGLATPAGAGAPDALGHEIPQPGEPSALGLGNEVHGARAPVALNHHVPSPSPSPSITDVAVAASPGFRDLTEDEIQPFIEFHKIRRWRPWLKKAMGEGFYEDSIREFRGARNQPAATSDRKLMQHMNVVAELEQYEERQLPYQSSHETKLLGA</sequence>
<reference evidence="2 3" key="1">
    <citation type="submission" date="2019-05" db="EMBL/GenBank/DDBJ databases">
        <title>Georgenia *** sp. nov., and Georgenia *** sp. nov., isolated from the intestinal contents of plateau pika (Ochotona curzoniae) in the Qinghai-Tibet plateau of China.</title>
        <authorList>
            <person name="Tian Z."/>
        </authorList>
    </citation>
    <scope>NUCLEOTIDE SEQUENCE [LARGE SCALE GENOMIC DNA]</scope>
    <source>
        <strain evidence="2 3">Z443</strain>
    </source>
</reference>
<dbReference type="KEGG" id="gyu:FE374_09320"/>
<accession>A0A5B8C2L1</accession>
<feature type="region of interest" description="Disordered" evidence="1">
    <location>
        <begin position="1"/>
        <end position="84"/>
    </location>
</feature>
<dbReference type="SUPFAM" id="SSF46785">
    <property type="entry name" value="Winged helix' DNA-binding domain"/>
    <property type="match status" value="1"/>
</dbReference>
<protein>
    <submittedName>
        <fullName evidence="2">Helix-turn-helix domain-containing protein</fullName>
    </submittedName>
</protein>
<feature type="compositionally biased region" description="Basic residues" evidence="1">
    <location>
        <begin position="31"/>
        <end position="51"/>
    </location>
</feature>
<dbReference type="Pfam" id="PF13730">
    <property type="entry name" value="HTH_36"/>
    <property type="match status" value="1"/>
</dbReference>
<gene>
    <name evidence="2" type="ORF">FE374_09320</name>
</gene>
<dbReference type="InterPro" id="IPR036390">
    <property type="entry name" value="WH_DNA-bd_sf"/>
</dbReference>